<dbReference type="InterPro" id="IPR029787">
    <property type="entry name" value="Nucleotide_cyclase"/>
</dbReference>
<evidence type="ECO:0000313" key="5">
    <source>
        <dbReference type="EMBL" id="KGG88218.1"/>
    </source>
</evidence>
<dbReference type="PROSITE" id="PS50887">
    <property type="entry name" value="GGDEF"/>
    <property type="match status" value="1"/>
</dbReference>
<dbReference type="GO" id="GO:0005886">
    <property type="term" value="C:plasma membrane"/>
    <property type="evidence" value="ECO:0007669"/>
    <property type="project" value="TreeGrafter"/>
</dbReference>
<keyword evidence="3" id="KW-0472">Membrane</keyword>
<evidence type="ECO:0000256" key="2">
    <source>
        <dbReference type="ARBA" id="ARBA00034247"/>
    </source>
</evidence>
<dbReference type="PANTHER" id="PTHR45138:SF9">
    <property type="entry name" value="DIGUANYLATE CYCLASE DGCM-RELATED"/>
    <property type="match status" value="1"/>
</dbReference>
<name>A0A0E3BDH4_9BURK</name>
<evidence type="ECO:0000313" key="6">
    <source>
        <dbReference type="Proteomes" id="UP000029567"/>
    </source>
</evidence>
<comment type="caution">
    <text evidence="5">The sequence shown here is derived from an EMBL/GenBank/DDBJ whole genome shotgun (WGS) entry which is preliminary data.</text>
</comment>
<organism evidence="5 6">
    <name type="scientific">Comamonas thiooxydans</name>
    <dbReference type="NCBI Taxonomy" id="363952"/>
    <lineage>
        <taxon>Bacteria</taxon>
        <taxon>Pseudomonadati</taxon>
        <taxon>Pseudomonadota</taxon>
        <taxon>Betaproteobacteria</taxon>
        <taxon>Burkholderiales</taxon>
        <taxon>Comamonadaceae</taxon>
        <taxon>Comamonas</taxon>
    </lineage>
</organism>
<dbReference type="InterPro" id="IPR050469">
    <property type="entry name" value="Diguanylate_Cyclase"/>
</dbReference>
<dbReference type="FunFam" id="3.30.70.270:FF:000001">
    <property type="entry name" value="Diguanylate cyclase domain protein"/>
    <property type="match status" value="1"/>
</dbReference>
<dbReference type="Pfam" id="PF00990">
    <property type="entry name" value="GGDEF"/>
    <property type="match status" value="1"/>
</dbReference>
<dbReference type="EC" id="2.7.7.65" evidence="1"/>
<dbReference type="CDD" id="cd12915">
    <property type="entry name" value="PDC2_DGC_like"/>
    <property type="match status" value="1"/>
</dbReference>
<proteinExistence type="predicted"/>
<feature type="transmembrane region" description="Helical" evidence="3">
    <location>
        <begin position="295"/>
        <end position="317"/>
    </location>
</feature>
<dbReference type="Gene3D" id="3.30.70.270">
    <property type="match status" value="1"/>
</dbReference>
<dbReference type="GO" id="GO:0043709">
    <property type="term" value="P:cell adhesion involved in single-species biofilm formation"/>
    <property type="evidence" value="ECO:0007669"/>
    <property type="project" value="TreeGrafter"/>
</dbReference>
<dbReference type="GO" id="GO:1902201">
    <property type="term" value="P:negative regulation of bacterial-type flagellum-dependent cell motility"/>
    <property type="evidence" value="ECO:0007669"/>
    <property type="project" value="TreeGrafter"/>
</dbReference>
<evidence type="ECO:0000256" key="1">
    <source>
        <dbReference type="ARBA" id="ARBA00012528"/>
    </source>
</evidence>
<dbReference type="PANTHER" id="PTHR45138">
    <property type="entry name" value="REGULATORY COMPONENTS OF SENSORY TRANSDUCTION SYSTEM"/>
    <property type="match status" value="1"/>
</dbReference>
<keyword evidence="3" id="KW-1133">Transmembrane helix</keyword>
<sequence>MKSTHWFAIDRSHFSSISYAMLFVAGAIALSMAAICAAALYQSRLDTMKHAVETSRNVALLAENDVVRNLELYALSLQAVIDGLNDPEVMAASPHLREVALFDKAATASYLGSILVLDTEGNIAIDARKVKPGNVNFFGHDFFTVHRENSGKGLYVGDPYASPLHGGALSIPLSRRLSHADGSFAGIVLIDVQLEYFRKLFSGLSLGENGSLALIRKDGAMMMRQPFDAKVIGRNIRNASTFKRFTAEPEGSFSDISYLDGTHRLYYFKNLPSLPFIIMVAKAHSDIFTAWRQRALIIACLMGVLTAAFIGLSFAFVTQLKRRIRAESELALLARTDGLTGLNNRRRLDEMLDQEWHRARRNHSIFSLLFVDIDRFKVYNDTYGHQAGDDVIATIAKCIGDSIRRPGDIAARYGGEEFIVVLPDTSLEGASCIAENIRAAVSQLSIEHSGSEFGYITVSIGCAAWEPEHDADVASVIRSADEALYKAKTTGRNKVVVFTKTPTQRAADFRDTTQSHSQSLI</sequence>
<evidence type="ECO:0000256" key="3">
    <source>
        <dbReference type="SAM" id="Phobius"/>
    </source>
</evidence>
<comment type="catalytic activity">
    <reaction evidence="2">
        <text>2 GTP = 3',3'-c-di-GMP + 2 diphosphate</text>
        <dbReference type="Rhea" id="RHEA:24898"/>
        <dbReference type="ChEBI" id="CHEBI:33019"/>
        <dbReference type="ChEBI" id="CHEBI:37565"/>
        <dbReference type="ChEBI" id="CHEBI:58805"/>
        <dbReference type="EC" id="2.7.7.65"/>
    </reaction>
</comment>
<dbReference type="Pfam" id="PF22588">
    <property type="entry name" value="dCache_1_like"/>
    <property type="match status" value="1"/>
</dbReference>
<dbReference type="EMBL" id="AWTN01000104">
    <property type="protein sequence ID" value="KGG88218.1"/>
    <property type="molecule type" value="Genomic_DNA"/>
</dbReference>
<dbReference type="InterPro" id="IPR054327">
    <property type="entry name" value="His-kinase-like_sensor"/>
</dbReference>
<dbReference type="CDD" id="cd12914">
    <property type="entry name" value="PDC1_DGC_like"/>
    <property type="match status" value="1"/>
</dbReference>
<dbReference type="AlphaFoldDB" id="A0A0E3BDH4"/>
<dbReference type="SMART" id="SM00267">
    <property type="entry name" value="GGDEF"/>
    <property type="match status" value="1"/>
</dbReference>
<dbReference type="NCBIfam" id="TIGR00254">
    <property type="entry name" value="GGDEF"/>
    <property type="match status" value="1"/>
</dbReference>
<dbReference type="GO" id="GO:0052621">
    <property type="term" value="F:diguanylate cyclase activity"/>
    <property type="evidence" value="ECO:0007669"/>
    <property type="project" value="UniProtKB-EC"/>
</dbReference>
<gene>
    <name evidence="5" type="ORF">P245_17965</name>
</gene>
<dbReference type="CDD" id="cd01949">
    <property type="entry name" value="GGDEF"/>
    <property type="match status" value="1"/>
</dbReference>
<dbReference type="Gene3D" id="3.30.450.20">
    <property type="entry name" value="PAS domain"/>
    <property type="match status" value="2"/>
</dbReference>
<dbReference type="InterPro" id="IPR000160">
    <property type="entry name" value="GGDEF_dom"/>
</dbReference>
<dbReference type="SUPFAM" id="SSF55073">
    <property type="entry name" value="Nucleotide cyclase"/>
    <property type="match status" value="1"/>
</dbReference>
<accession>A0A0E3BDH4</accession>
<feature type="transmembrane region" description="Helical" evidence="3">
    <location>
        <begin position="20"/>
        <end position="41"/>
    </location>
</feature>
<reference evidence="5 6" key="1">
    <citation type="submission" date="2013-09" db="EMBL/GenBank/DDBJ databases">
        <title>High correlation between genotypes and phenotypes of environmental bacteria Comamonas testosteroni strains.</title>
        <authorList>
            <person name="Liu L."/>
            <person name="Zhu W."/>
            <person name="Xia X."/>
            <person name="Xu B."/>
            <person name="Luo M."/>
            <person name="Wang G."/>
        </authorList>
    </citation>
    <scope>NUCLEOTIDE SEQUENCE [LARGE SCALE GENOMIC DNA]</scope>
    <source>
        <strain evidence="5 6">JL14</strain>
    </source>
</reference>
<protein>
    <recommendedName>
        <fullName evidence="1">diguanylate cyclase</fullName>
        <ecNumber evidence="1">2.7.7.65</ecNumber>
    </recommendedName>
</protein>
<dbReference type="Proteomes" id="UP000029567">
    <property type="component" value="Unassembled WGS sequence"/>
</dbReference>
<keyword evidence="3" id="KW-0812">Transmembrane</keyword>
<dbReference type="RefSeq" id="WP_034381275.1">
    <property type="nucleotide sequence ID" value="NZ_AWTN01000104.1"/>
</dbReference>
<feature type="domain" description="GGDEF" evidence="4">
    <location>
        <begin position="364"/>
        <end position="500"/>
    </location>
</feature>
<dbReference type="InterPro" id="IPR043128">
    <property type="entry name" value="Rev_trsase/Diguanyl_cyclase"/>
</dbReference>
<evidence type="ECO:0000259" key="4">
    <source>
        <dbReference type="PROSITE" id="PS50887"/>
    </source>
</evidence>